<evidence type="ECO:0000256" key="5">
    <source>
        <dbReference type="ARBA" id="ARBA00022960"/>
    </source>
</evidence>
<dbReference type="GO" id="GO:0046677">
    <property type="term" value="P:response to antibiotic"/>
    <property type="evidence" value="ECO:0007669"/>
    <property type="project" value="InterPro"/>
</dbReference>
<dbReference type="GO" id="GO:0009002">
    <property type="term" value="F:serine-type D-Ala-D-Ala carboxypeptidase activity"/>
    <property type="evidence" value="ECO:0007669"/>
    <property type="project" value="InterPro"/>
</dbReference>
<evidence type="ECO:0000313" key="17">
    <source>
        <dbReference type="Proteomes" id="UP000294613"/>
    </source>
</evidence>
<keyword evidence="11" id="KW-0812">Transmembrane</keyword>
<dbReference type="InterPro" id="IPR012338">
    <property type="entry name" value="Beta-lactam/transpept-like"/>
</dbReference>
<keyword evidence="7" id="KW-0961">Cell wall biogenesis/degradation</keyword>
<keyword evidence="6" id="KW-0573">Peptidoglycan synthesis</keyword>
<keyword evidence="16" id="KW-0121">Carboxypeptidase</keyword>
<reference evidence="15 18" key="1">
    <citation type="journal article" date="2018" name="Int. J. Syst. Evol. Microbiol.">
        <title>Draft Genome Sequence of Faecalimonas umbilicata JCM 30896T, an Acetate-Producing Bacterium Isolated from Human Feces.</title>
        <authorList>
            <person name="Sakamoto M."/>
            <person name="Ikeyama N."/>
            <person name="Yuki M."/>
            <person name="Ohkuma M."/>
        </authorList>
    </citation>
    <scope>NUCLEOTIDE SEQUENCE [LARGE SCALE GENOMIC DNA]</scope>
    <source>
        <strain evidence="15 18">EGH7</strain>
    </source>
</reference>
<dbReference type="InterPro" id="IPR015294">
    <property type="entry name" value="Pen-bd_prot4_C_dom"/>
</dbReference>
<dbReference type="Proteomes" id="UP000294613">
    <property type="component" value="Unassembled WGS sequence"/>
</dbReference>
<keyword evidence="11" id="KW-1133">Transmembrane helix</keyword>
<organism evidence="16 17">
    <name type="scientific">Faecalimonas umbilicata</name>
    <dbReference type="NCBI Taxonomy" id="1912855"/>
    <lineage>
        <taxon>Bacteria</taxon>
        <taxon>Bacillati</taxon>
        <taxon>Bacillota</taxon>
        <taxon>Clostridia</taxon>
        <taxon>Lachnospirales</taxon>
        <taxon>Lachnospiraceae</taxon>
        <taxon>Faecalimonas</taxon>
    </lineage>
</organism>
<evidence type="ECO:0000313" key="18">
    <source>
        <dbReference type="Proteomes" id="UP000702954"/>
    </source>
</evidence>
<feature type="chain" id="PRO_5020364606" evidence="12">
    <location>
        <begin position="27"/>
        <end position="443"/>
    </location>
</feature>
<evidence type="ECO:0000259" key="13">
    <source>
        <dbReference type="Pfam" id="PF00768"/>
    </source>
</evidence>
<evidence type="ECO:0000256" key="11">
    <source>
        <dbReference type="SAM" id="Phobius"/>
    </source>
</evidence>
<dbReference type="InterPro" id="IPR037091">
    <property type="entry name" value="Pen-bd_prot4_C_dom_sf"/>
</dbReference>
<dbReference type="EMBL" id="SLZV01000032">
    <property type="protein sequence ID" value="TCS62446.1"/>
    <property type="molecule type" value="Genomic_DNA"/>
</dbReference>
<comment type="caution">
    <text evidence="16">The sequence shown here is derived from an EMBL/GenBank/DDBJ whole genome shotgun (WGS) entry which is preliminary data.</text>
</comment>
<dbReference type="InterPro" id="IPR001967">
    <property type="entry name" value="Peptidase_S11_N"/>
</dbReference>
<feature type="active site" description="Proton acceptor" evidence="8">
    <location>
        <position position="88"/>
    </location>
</feature>
<keyword evidence="4" id="KW-0378">Hydrolase</keyword>
<keyword evidence="3 12" id="KW-0732">Signal</keyword>
<evidence type="ECO:0000256" key="3">
    <source>
        <dbReference type="ARBA" id="ARBA00022729"/>
    </source>
</evidence>
<dbReference type="PRINTS" id="PR00725">
    <property type="entry name" value="DADACBPTASE1"/>
</dbReference>
<keyword evidence="5" id="KW-0133">Cell shape</keyword>
<dbReference type="RefSeq" id="WP_116442480.1">
    <property type="nucleotide sequence ID" value="NZ_BHEO01000008.1"/>
</dbReference>
<dbReference type="AlphaFoldDB" id="A0A4R3JBI4"/>
<feature type="active site" description="Acyl-ester intermediate" evidence="8">
    <location>
        <position position="85"/>
    </location>
</feature>
<dbReference type="PANTHER" id="PTHR35333">
    <property type="entry name" value="BETA-LACTAMASE"/>
    <property type="match status" value="1"/>
</dbReference>
<keyword evidence="11" id="KW-0472">Membrane</keyword>
<evidence type="ECO:0000256" key="1">
    <source>
        <dbReference type="ARBA" id="ARBA00003217"/>
    </source>
</evidence>
<proteinExistence type="inferred from homology"/>
<dbReference type="Pfam" id="PF09211">
    <property type="entry name" value="DUF1958"/>
    <property type="match status" value="1"/>
</dbReference>
<dbReference type="EMBL" id="BHEO01000008">
    <property type="protein sequence ID" value="GBU05029.1"/>
    <property type="molecule type" value="Genomic_DNA"/>
</dbReference>
<evidence type="ECO:0000256" key="7">
    <source>
        <dbReference type="ARBA" id="ARBA00023316"/>
    </source>
</evidence>
<dbReference type="GO" id="GO:0030655">
    <property type="term" value="P:beta-lactam antibiotic catabolic process"/>
    <property type="evidence" value="ECO:0007669"/>
    <property type="project" value="InterPro"/>
</dbReference>
<evidence type="ECO:0000256" key="2">
    <source>
        <dbReference type="ARBA" id="ARBA00007164"/>
    </source>
</evidence>
<dbReference type="InterPro" id="IPR000871">
    <property type="entry name" value="Beta-lactam_class-A"/>
</dbReference>
<name>A0A4R3JBI4_9FIRM</name>
<dbReference type="PANTHER" id="PTHR35333:SF4">
    <property type="entry name" value="SLR0121 PROTEIN"/>
    <property type="match status" value="1"/>
</dbReference>
<feature type="domain" description="Peptidase S11 D-alanyl-D-alanine carboxypeptidase A N-terminal" evidence="13">
    <location>
        <begin position="61"/>
        <end position="303"/>
    </location>
</feature>
<evidence type="ECO:0000256" key="8">
    <source>
        <dbReference type="PIRSR" id="PIRSR618044-1"/>
    </source>
</evidence>
<comment type="similarity">
    <text evidence="2 10">Belongs to the peptidase S11 family.</text>
</comment>
<dbReference type="InterPro" id="IPR015956">
    <property type="entry name" value="Peniciliin-bd_prot_C_sf"/>
</dbReference>
<sequence length="443" mass="49466">MKKRSWVIALCIALLTVLLPAGQVEAQQVEEEEKKKSGKRAIDVARESGYQLDDRYQPAGSIITEIHTGQILWEENKDVSWAPASMTKLMTILLAYDAMEEGKFEKDMQVAVNEKYTDIAGRYALSNNVMQMGATYTVGELIDLIIVPSSAAATYMLADLVEPDPDKFVALMNQKAKEIGMTHTTYYNCVGVTNDLLYPYAPKNLPADADNVTSPQDYALLCSYFVKTYPDILTHTSSPEIVVKEGTPYEEHFKSYQISLEGAKYGLKGTDGLKTGSSGRAGFNYSSTAKRQDTRLVEIVMGVSDWTDQTGEELRHLVGNAIMEQAFEKYEYRKVLPKGTHQIGKEKIVTKKDLWDCVPKEEKIKFKMEDGKVFVDLERQYLPGYAAPFVTYQQKQIVSEAKSGLGAIGKGMLVVLLAGGAAIGGRIAYVDAVRKKRRRRRRK</sequence>
<dbReference type="Gene3D" id="2.30.140.20">
    <property type="entry name" value="Penicillin-binding protein 4, C-terminal domain"/>
    <property type="match status" value="1"/>
</dbReference>
<dbReference type="Pfam" id="PF00768">
    <property type="entry name" value="Peptidase_S11"/>
    <property type="match status" value="1"/>
</dbReference>
<feature type="active site" evidence="8">
    <location>
        <position position="149"/>
    </location>
</feature>
<feature type="transmembrane region" description="Helical" evidence="11">
    <location>
        <begin position="412"/>
        <end position="433"/>
    </location>
</feature>
<feature type="signal peptide" evidence="12">
    <location>
        <begin position="1"/>
        <end position="26"/>
    </location>
</feature>
<dbReference type="Gene3D" id="3.40.710.10">
    <property type="entry name" value="DD-peptidase/beta-lactamase superfamily"/>
    <property type="match status" value="1"/>
</dbReference>
<dbReference type="GO" id="GO:0008360">
    <property type="term" value="P:regulation of cell shape"/>
    <property type="evidence" value="ECO:0007669"/>
    <property type="project" value="UniProtKB-KW"/>
</dbReference>
<protein>
    <submittedName>
        <fullName evidence="16">D-alanyl-D-alanine carboxypeptidase/D-alanyl-D-alanine carboxypeptidase (Penicillin-binding protein 5/6)</fullName>
    </submittedName>
</protein>
<dbReference type="GO" id="GO:0008800">
    <property type="term" value="F:beta-lactamase activity"/>
    <property type="evidence" value="ECO:0007669"/>
    <property type="project" value="InterPro"/>
</dbReference>
<evidence type="ECO:0000256" key="4">
    <source>
        <dbReference type="ARBA" id="ARBA00022801"/>
    </source>
</evidence>
<gene>
    <name evidence="16" type="ORF">EDD74_13217</name>
    <name evidence="15" type="ORF">FAEUMB_15700</name>
</gene>
<evidence type="ECO:0000259" key="14">
    <source>
        <dbReference type="Pfam" id="PF09211"/>
    </source>
</evidence>
<keyword evidence="16" id="KW-0645">Protease</keyword>
<evidence type="ECO:0000313" key="16">
    <source>
        <dbReference type="EMBL" id="TCS62446.1"/>
    </source>
</evidence>
<comment type="function">
    <text evidence="1">Removes C-terminal D-alanyl residues from sugar-peptide cell wall precursors.</text>
</comment>
<feature type="domain" description="Penicillin-binding protein 4 C-terminal" evidence="14">
    <location>
        <begin position="332"/>
        <end position="393"/>
    </location>
</feature>
<accession>A0A4R3JBI4</accession>
<evidence type="ECO:0000313" key="15">
    <source>
        <dbReference type="EMBL" id="GBU05029.1"/>
    </source>
</evidence>
<dbReference type="GO" id="GO:0006508">
    <property type="term" value="P:proteolysis"/>
    <property type="evidence" value="ECO:0007669"/>
    <property type="project" value="InterPro"/>
</dbReference>
<dbReference type="Proteomes" id="UP000702954">
    <property type="component" value="Unassembled WGS sequence"/>
</dbReference>
<feature type="binding site" evidence="9">
    <location>
        <position position="274"/>
    </location>
    <ligand>
        <name>substrate</name>
    </ligand>
</feature>
<dbReference type="SUPFAM" id="SSF56601">
    <property type="entry name" value="beta-lactamase/transpeptidase-like"/>
    <property type="match status" value="1"/>
</dbReference>
<dbReference type="InterPro" id="IPR018044">
    <property type="entry name" value="Peptidase_S11"/>
</dbReference>
<dbReference type="GO" id="GO:0009252">
    <property type="term" value="P:peptidoglycan biosynthetic process"/>
    <property type="evidence" value="ECO:0007669"/>
    <property type="project" value="UniProtKB-KW"/>
</dbReference>
<evidence type="ECO:0000256" key="12">
    <source>
        <dbReference type="SAM" id="SignalP"/>
    </source>
</evidence>
<evidence type="ECO:0000256" key="10">
    <source>
        <dbReference type="RuleBase" id="RU004016"/>
    </source>
</evidence>
<reference evidence="16 17" key="2">
    <citation type="submission" date="2019-03" db="EMBL/GenBank/DDBJ databases">
        <title>Genomic Encyclopedia of Type Strains, Phase IV (KMG-IV): sequencing the most valuable type-strain genomes for metagenomic binning, comparative biology and taxonomic classification.</title>
        <authorList>
            <person name="Goeker M."/>
        </authorList>
    </citation>
    <scope>NUCLEOTIDE SEQUENCE [LARGE SCALE GENOMIC DNA]</scope>
    <source>
        <strain evidence="16 17">DSM 103426</strain>
    </source>
</reference>
<keyword evidence="18" id="KW-1185">Reference proteome</keyword>
<dbReference type="SUPFAM" id="SSF69189">
    <property type="entry name" value="Penicillin-binding protein associated domain"/>
    <property type="match status" value="1"/>
</dbReference>
<dbReference type="GO" id="GO:0071555">
    <property type="term" value="P:cell wall organization"/>
    <property type="evidence" value="ECO:0007669"/>
    <property type="project" value="UniProtKB-KW"/>
</dbReference>
<evidence type="ECO:0000256" key="6">
    <source>
        <dbReference type="ARBA" id="ARBA00022984"/>
    </source>
</evidence>
<evidence type="ECO:0000256" key="9">
    <source>
        <dbReference type="PIRSR" id="PIRSR618044-2"/>
    </source>
</evidence>